<evidence type="ECO:0000256" key="1">
    <source>
        <dbReference type="ARBA" id="ARBA00011028"/>
    </source>
</evidence>
<dbReference type="GO" id="GO:0030001">
    <property type="term" value="P:metal ion transport"/>
    <property type="evidence" value="ECO:0007669"/>
    <property type="project" value="InterPro"/>
</dbReference>
<proteinExistence type="inferred from homology"/>
<dbReference type="InterPro" id="IPR006127">
    <property type="entry name" value="ZnuA-like"/>
</dbReference>
<name>E6W3V6_DESIS</name>
<dbReference type="PRINTS" id="PR00691">
    <property type="entry name" value="ADHESINB"/>
</dbReference>
<protein>
    <submittedName>
        <fullName evidence="5">Periplasmic solute binding protein</fullName>
    </submittedName>
</protein>
<dbReference type="HOGENOM" id="CLU_016838_1_0_0"/>
<dbReference type="SUPFAM" id="SSF53807">
    <property type="entry name" value="Helical backbone' metal receptor"/>
    <property type="match status" value="1"/>
</dbReference>
<evidence type="ECO:0000313" key="6">
    <source>
        <dbReference type="Proteomes" id="UP000002572"/>
    </source>
</evidence>
<sequence>MRAISLSLLAALILLTTPVWAEQTAPLTLYASTYPLSEFSQRIGGEKVNVKPILPPGADAHDYEPTARQMLEITRADIFVYNGAGFELWIHKLLKALEGDHQLTIVNTTEGMDLLAADDDHHHHDHSHGFFSSAWGKVRSLFGHHHHHHHDHGPDDPHVWLDPTLALQQAQKIHDTLIQLQPEHAPFFSLNFQHLKDELLELDRQYTESLRDLTNRHFVVPHKAFSYLAERYDLEQIAIAGVHPGSEPSQREVMAIIDFLRANDIGYVFFETTVSNRVAQTIATETGAQTLVLNPIENLRREDLAAGQTYFSLMRKNLENLLIALK</sequence>
<organism evidence="5 6">
    <name type="scientific">Desulfurispirillum indicum (strain ATCC BAA-1389 / DSM 22839 / S5)</name>
    <dbReference type="NCBI Taxonomy" id="653733"/>
    <lineage>
        <taxon>Bacteria</taxon>
        <taxon>Pseudomonadati</taxon>
        <taxon>Chrysiogenota</taxon>
        <taxon>Chrysiogenia</taxon>
        <taxon>Chrysiogenales</taxon>
        <taxon>Chrysiogenaceae</taxon>
        <taxon>Desulfurispirillum</taxon>
    </lineage>
</organism>
<feature type="chain" id="PRO_5003214228" evidence="4">
    <location>
        <begin position="22"/>
        <end position="326"/>
    </location>
</feature>
<dbReference type="GO" id="GO:0007155">
    <property type="term" value="P:cell adhesion"/>
    <property type="evidence" value="ECO:0007669"/>
    <property type="project" value="InterPro"/>
</dbReference>
<dbReference type="InterPro" id="IPR050492">
    <property type="entry name" value="Bact_metal-bind_prot9"/>
</dbReference>
<evidence type="ECO:0000256" key="2">
    <source>
        <dbReference type="ARBA" id="ARBA00022448"/>
    </source>
</evidence>
<keyword evidence="6" id="KW-1185">Reference proteome</keyword>
<evidence type="ECO:0000256" key="4">
    <source>
        <dbReference type="SAM" id="SignalP"/>
    </source>
</evidence>
<keyword evidence="3 4" id="KW-0732">Signal</keyword>
<dbReference type="Proteomes" id="UP000002572">
    <property type="component" value="Chromosome"/>
</dbReference>
<dbReference type="RefSeq" id="WP_013505705.1">
    <property type="nucleotide sequence ID" value="NC_014836.1"/>
</dbReference>
<dbReference type="Pfam" id="PF01297">
    <property type="entry name" value="ZnuA"/>
    <property type="match status" value="1"/>
</dbReference>
<accession>E6W3V6</accession>
<reference evidence="5 6" key="1">
    <citation type="submission" date="2010-12" db="EMBL/GenBank/DDBJ databases">
        <title>Complete sequence of Desulfurispirillum indicum S5.</title>
        <authorList>
            <consortium name="US DOE Joint Genome Institute"/>
            <person name="Lucas S."/>
            <person name="Copeland A."/>
            <person name="Lapidus A."/>
            <person name="Cheng J.-F."/>
            <person name="Goodwin L."/>
            <person name="Pitluck S."/>
            <person name="Chertkov O."/>
            <person name="Held B."/>
            <person name="Detter J.C."/>
            <person name="Han C."/>
            <person name="Tapia R."/>
            <person name="Land M."/>
            <person name="Hauser L."/>
            <person name="Kyrpides N."/>
            <person name="Ivanova N."/>
            <person name="Mikhailova N."/>
            <person name="Haggblom M."/>
            <person name="Rauschenbach I."/>
            <person name="Bini E."/>
            <person name="Woyke T."/>
        </authorList>
    </citation>
    <scope>NUCLEOTIDE SEQUENCE [LARGE SCALE GENOMIC DNA]</scope>
    <source>
        <strain evidence="6">ATCC BAA-1389 / DSM 22839 / S5</strain>
    </source>
</reference>
<dbReference type="InterPro" id="IPR006129">
    <property type="entry name" value="AdhesinB"/>
</dbReference>
<evidence type="ECO:0000313" key="5">
    <source>
        <dbReference type="EMBL" id="ADU65824.1"/>
    </source>
</evidence>
<dbReference type="InParanoid" id="E6W3V6"/>
<dbReference type="STRING" id="653733.Selin_1089"/>
<dbReference type="AlphaFoldDB" id="E6W3V6"/>
<evidence type="ECO:0000256" key="3">
    <source>
        <dbReference type="ARBA" id="ARBA00022729"/>
    </source>
</evidence>
<dbReference type="PANTHER" id="PTHR42953:SF3">
    <property type="entry name" value="HIGH-AFFINITY ZINC UPTAKE SYSTEM PROTEIN ZNUA"/>
    <property type="match status" value="1"/>
</dbReference>
<keyword evidence="2" id="KW-0813">Transport</keyword>
<dbReference type="PANTHER" id="PTHR42953">
    <property type="entry name" value="HIGH-AFFINITY ZINC UPTAKE SYSTEM PROTEIN ZNUA-RELATED"/>
    <property type="match status" value="1"/>
</dbReference>
<gene>
    <name evidence="5" type="ordered locus">Selin_1089</name>
</gene>
<dbReference type="Gene3D" id="3.40.50.1980">
    <property type="entry name" value="Nitrogenase molybdenum iron protein domain"/>
    <property type="match status" value="2"/>
</dbReference>
<dbReference type="eggNOG" id="COG0803">
    <property type="taxonomic scope" value="Bacteria"/>
</dbReference>
<feature type="signal peptide" evidence="4">
    <location>
        <begin position="1"/>
        <end position="21"/>
    </location>
</feature>
<comment type="similarity">
    <text evidence="1">Belongs to the bacterial solute-binding protein 9 family.</text>
</comment>
<dbReference type="KEGG" id="din:Selin_1089"/>
<dbReference type="EMBL" id="CP002432">
    <property type="protein sequence ID" value="ADU65824.1"/>
    <property type="molecule type" value="Genomic_DNA"/>
</dbReference>
<dbReference type="GO" id="GO:0046872">
    <property type="term" value="F:metal ion binding"/>
    <property type="evidence" value="ECO:0007669"/>
    <property type="project" value="InterPro"/>
</dbReference>
<dbReference type="FunCoup" id="E6W3V6">
    <property type="interactions" value="154"/>
</dbReference>